<reference evidence="4 5" key="1">
    <citation type="submission" date="2023-02" db="EMBL/GenBank/DDBJ databases">
        <title>Description and genomic characterization of Microbulbifer bruguierae sp. nov., isolated from the sediment of mangrove plant Bruguiera sexangula.</title>
        <authorList>
            <person name="Long M."/>
        </authorList>
    </citation>
    <scope>NUCLEOTIDE SEQUENCE [LARGE SCALE GENOMIC DNA]</scope>
    <source>
        <strain evidence="4 5">H12</strain>
    </source>
</reference>
<dbReference type="PRINTS" id="PR00457">
    <property type="entry name" value="ANPEROXIDASE"/>
</dbReference>
<dbReference type="InterPro" id="IPR019791">
    <property type="entry name" value="Haem_peroxidase_animal"/>
</dbReference>
<gene>
    <name evidence="4" type="ORF">PVT68_02530</name>
</gene>
<dbReference type="Proteomes" id="UP001236500">
    <property type="component" value="Chromosome"/>
</dbReference>
<proteinExistence type="predicted"/>
<dbReference type="RefSeq" id="WP_280321014.1">
    <property type="nucleotide sequence ID" value="NZ_CP118605.1"/>
</dbReference>
<dbReference type="PANTHER" id="PTHR11475">
    <property type="entry name" value="OXIDASE/PEROXIDASE"/>
    <property type="match status" value="1"/>
</dbReference>
<dbReference type="Pfam" id="PF03098">
    <property type="entry name" value="An_peroxidase"/>
    <property type="match status" value="1"/>
</dbReference>
<dbReference type="EMBL" id="CP118605">
    <property type="protein sequence ID" value="WGL17186.1"/>
    <property type="molecule type" value="Genomic_DNA"/>
</dbReference>
<protein>
    <submittedName>
        <fullName evidence="4">Heme peroxidase family protein</fullName>
    </submittedName>
</protein>
<dbReference type="PROSITE" id="PS50292">
    <property type="entry name" value="PEROXIDASE_3"/>
    <property type="match status" value="1"/>
</dbReference>
<dbReference type="CDD" id="cd09819">
    <property type="entry name" value="An_peroxidase_bacterial_1"/>
    <property type="match status" value="1"/>
</dbReference>
<keyword evidence="4" id="KW-0560">Oxidoreductase</keyword>
<sequence length="475" mass="52308">MKHHGIVQPRGLNESCPANRSINEHAAEAQRFGRLFPHLPRLISNPDDLEAVGQRGGVMDADHGSLGATTTPLGYVFFGQFIDHDITLDVTSSFNRINDPSATRNFRTPALDLDCVYGSGPEASPYLYYQAPDNPTPRQAEIRGRHLLTDGDDLVRAPSAPEGNTKRAALIGDPRNDENRMVSQIQLAMHYFHNAVVDYVLNKKKANNESTEDEGIFEEAQKIARWHYQWVVVNDFLPRMVGKELVVDILSRGPKLYCIKNQPYIPVEFAVAAYRFGHTMVTRTLNYNSSHSGVELFGSELGQGFTVNNAGIADMSLFFGPGAQTAGAVDILMQSDLLDLPFMSPDTPAHMRSLATRNLLRGQSFGLPSGQEVHAHVCEVLGEHLPAPDMHMLDMPEALVNNTPLWLYILAEGMLSGGQKLGPVGGRIVAEVLIGVLESDNTSYLGADRSWRPTLPYSGDVWDMEALINFANMPS</sequence>
<evidence type="ECO:0000256" key="1">
    <source>
        <dbReference type="ARBA" id="ARBA00004613"/>
    </source>
</evidence>
<evidence type="ECO:0000313" key="5">
    <source>
        <dbReference type="Proteomes" id="UP001236500"/>
    </source>
</evidence>
<accession>A0ABY8NE42</accession>
<dbReference type="InterPro" id="IPR037120">
    <property type="entry name" value="Haem_peroxidase_sf_animal"/>
</dbReference>
<evidence type="ECO:0000313" key="4">
    <source>
        <dbReference type="EMBL" id="WGL17186.1"/>
    </source>
</evidence>
<keyword evidence="5" id="KW-1185">Reference proteome</keyword>
<name>A0ABY8NE42_9GAMM</name>
<comment type="subcellular location">
    <subcellularLocation>
        <location evidence="1">Secreted</location>
    </subcellularLocation>
</comment>
<evidence type="ECO:0000256" key="2">
    <source>
        <dbReference type="ARBA" id="ARBA00022525"/>
    </source>
</evidence>
<dbReference type="Gene3D" id="1.10.640.10">
    <property type="entry name" value="Haem peroxidase domain superfamily, animal type"/>
    <property type="match status" value="1"/>
</dbReference>
<dbReference type="InterPro" id="IPR010255">
    <property type="entry name" value="Haem_peroxidase_sf"/>
</dbReference>
<dbReference type="SUPFAM" id="SSF48113">
    <property type="entry name" value="Heme-dependent peroxidases"/>
    <property type="match status" value="1"/>
</dbReference>
<dbReference type="GO" id="GO:0004601">
    <property type="term" value="F:peroxidase activity"/>
    <property type="evidence" value="ECO:0007669"/>
    <property type="project" value="UniProtKB-KW"/>
</dbReference>
<keyword evidence="4" id="KW-0575">Peroxidase</keyword>
<dbReference type="PANTHER" id="PTHR11475:SF4">
    <property type="entry name" value="CHORION PEROXIDASE"/>
    <property type="match status" value="1"/>
</dbReference>
<evidence type="ECO:0000256" key="3">
    <source>
        <dbReference type="ARBA" id="ARBA00023180"/>
    </source>
</evidence>
<organism evidence="4 5">
    <name type="scientific">Microbulbifer bruguierae</name>
    <dbReference type="NCBI Taxonomy" id="3029061"/>
    <lineage>
        <taxon>Bacteria</taxon>
        <taxon>Pseudomonadati</taxon>
        <taxon>Pseudomonadota</taxon>
        <taxon>Gammaproteobacteria</taxon>
        <taxon>Cellvibrionales</taxon>
        <taxon>Microbulbiferaceae</taxon>
        <taxon>Microbulbifer</taxon>
    </lineage>
</organism>
<keyword evidence="3" id="KW-0325">Glycoprotein</keyword>
<keyword evidence="2" id="KW-0964">Secreted</keyword>